<sequence length="159" mass="18528">MEKFTFFWRTQSPFSQWHSCRFVIDGNVFNCAEQYMMYMKASIFEDAEIAEKILASRSPSDQKKLGRSVKNFKAYQWQQACKKIVYDANYAKFTQNPELKHALLATGGTTLVEASPDDKIWGIGLAEEHPHARNRRTWRGTNWLGEILTTLREDLIKEK</sequence>
<dbReference type="Gene3D" id="1.10.357.40">
    <property type="entry name" value="YbiA-like"/>
    <property type="match status" value="1"/>
</dbReference>
<proteinExistence type="predicted"/>
<dbReference type="Pfam" id="PF08719">
    <property type="entry name" value="NADAR"/>
    <property type="match status" value="1"/>
</dbReference>
<dbReference type="SUPFAM" id="SSF143990">
    <property type="entry name" value="YbiA-like"/>
    <property type="match status" value="1"/>
</dbReference>
<protein>
    <recommendedName>
        <fullName evidence="3">NADAR domain-containing protein</fullName>
    </recommendedName>
</protein>
<comment type="catalytic activity">
    <reaction evidence="1">
        <text>5-amino-6-(5-phospho-D-ribosylamino)uracil + H2O = 5,6-diaminouracil + D-ribose 5-phosphate</text>
        <dbReference type="Rhea" id="RHEA:55020"/>
        <dbReference type="ChEBI" id="CHEBI:15377"/>
        <dbReference type="ChEBI" id="CHEBI:46252"/>
        <dbReference type="ChEBI" id="CHEBI:58453"/>
        <dbReference type="ChEBI" id="CHEBI:78346"/>
    </reaction>
</comment>
<name>A0ABQ1FHW4_9BACL</name>
<evidence type="ECO:0000259" key="3">
    <source>
        <dbReference type="Pfam" id="PF08719"/>
    </source>
</evidence>
<reference evidence="5" key="1">
    <citation type="journal article" date="2019" name="Int. J. Syst. Evol. Microbiol.">
        <title>The Global Catalogue of Microorganisms (GCM) 10K type strain sequencing project: providing services to taxonomists for standard genome sequencing and annotation.</title>
        <authorList>
            <consortium name="The Broad Institute Genomics Platform"/>
            <consortium name="The Broad Institute Genome Sequencing Center for Infectious Disease"/>
            <person name="Wu L."/>
            <person name="Ma J."/>
        </authorList>
    </citation>
    <scope>NUCLEOTIDE SEQUENCE [LARGE SCALE GENOMIC DNA]</scope>
    <source>
        <strain evidence="5">CGMCC 1.15043</strain>
    </source>
</reference>
<feature type="domain" description="NADAR" evidence="3">
    <location>
        <begin position="6"/>
        <end position="155"/>
    </location>
</feature>
<dbReference type="EMBL" id="BMHE01000079">
    <property type="protein sequence ID" value="GGA15134.1"/>
    <property type="molecule type" value="Genomic_DNA"/>
</dbReference>
<dbReference type="InterPro" id="IPR012816">
    <property type="entry name" value="NADAR"/>
</dbReference>
<dbReference type="CDD" id="cd15457">
    <property type="entry name" value="NADAR"/>
    <property type="match status" value="1"/>
</dbReference>
<organism evidence="4 5">
    <name type="scientific">Paenibacillus marchantiophytorum</name>
    <dbReference type="NCBI Taxonomy" id="1619310"/>
    <lineage>
        <taxon>Bacteria</taxon>
        <taxon>Bacillati</taxon>
        <taxon>Bacillota</taxon>
        <taxon>Bacilli</taxon>
        <taxon>Bacillales</taxon>
        <taxon>Paenibacillaceae</taxon>
        <taxon>Paenibacillus</taxon>
    </lineage>
</organism>
<dbReference type="InterPro" id="IPR037238">
    <property type="entry name" value="YbiA-like_sf"/>
</dbReference>
<comment type="catalytic activity">
    <reaction evidence="2">
        <text>2,5-diamino-6-hydroxy-4-(5-phosphoribosylamino)-pyrimidine + H2O = 2,5,6-triamino-4-hydroxypyrimidine + D-ribose 5-phosphate</text>
        <dbReference type="Rhea" id="RHEA:23436"/>
        <dbReference type="ChEBI" id="CHEBI:15377"/>
        <dbReference type="ChEBI" id="CHEBI:58614"/>
        <dbReference type="ChEBI" id="CHEBI:78346"/>
        <dbReference type="ChEBI" id="CHEBI:137796"/>
    </reaction>
</comment>
<evidence type="ECO:0000313" key="4">
    <source>
        <dbReference type="EMBL" id="GGA15134.1"/>
    </source>
</evidence>
<comment type="caution">
    <text evidence="4">The sequence shown here is derived from an EMBL/GenBank/DDBJ whole genome shotgun (WGS) entry which is preliminary data.</text>
</comment>
<dbReference type="Proteomes" id="UP000615455">
    <property type="component" value="Unassembled WGS sequence"/>
</dbReference>
<dbReference type="NCBIfam" id="TIGR02464">
    <property type="entry name" value="ribofla_fusion"/>
    <property type="match status" value="1"/>
</dbReference>
<evidence type="ECO:0000313" key="5">
    <source>
        <dbReference type="Proteomes" id="UP000615455"/>
    </source>
</evidence>
<dbReference type="RefSeq" id="WP_189020592.1">
    <property type="nucleotide sequence ID" value="NZ_BMHE01000079.1"/>
</dbReference>
<evidence type="ECO:0000256" key="2">
    <source>
        <dbReference type="ARBA" id="ARBA00000751"/>
    </source>
</evidence>
<keyword evidence="5" id="KW-1185">Reference proteome</keyword>
<evidence type="ECO:0000256" key="1">
    <source>
        <dbReference type="ARBA" id="ARBA00000022"/>
    </source>
</evidence>
<gene>
    <name evidence="4" type="ORF">GCM10008018_69920</name>
</gene>
<accession>A0ABQ1FHW4</accession>